<dbReference type="AlphaFoldDB" id="A0A2P2K029"/>
<dbReference type="EMBL" id="GGEC01018584">
    <property type="protein sequence ID" value="MBW99067.1"/>
    <property type="molecule type" value="Transcribed_RNA"/>
</dbReference>
<protein>
    <submittedName>
        <fullName evidence="1">Peroxisome biogenesis protein 3-2 isoform X2</fullName>
    </submittedName>
</protein>
<accession>A0A2P2K029</accession>
<name>A0A2P2K029_RHIMU</name>
<proteinExistence type="predicted"/>
<organism evidence="1">
    <name type="scientific">Rhizophora mucronata</name>
    <name type="common">Asiatic mangrove</name>
    <dbReference type="NCBI Taxonomy" id="61149"/>
    <lineage>
        <taxon>Eukaryota</taxon>
        <taxon>Viridiplantae</taxon>
        <taxon>Streptophyta</taxon>
        <taxon>Embryophyta</taxon>
        <taxon>Tracheophyta</taxon>
        <taxon>Spermatophyta</taxon>
        <taxon>Magnoliopsida</taxon>
        <taxon>eudicotyledons</taxon>
        <taxon>Gunneridae</taxon>
        <taxon>Pentapetalae</taxon>
        <taxon>rosids</taxon>
        <taxon>fabids</taxon>
        <taxon>Malpighiales</taxon>
        <taxon>Rhizophoraceae</taxon>
        <taxon>Rhizophora</taxon>
    </lineage>
</organism>
<reference evidence="1" key="1">
    <citation type="submission" date="2018-02" db="EMBL/GenBank/DDBJ databases">
        <title>Rhizophora mucronata_Transcriptome.</title>
        <authorList>
            <person name="Meera S.P."/>
            <person name="Sreeshan A."/>
            <person name="Augustine A."/>
        </authorList>
    </citation>
    <scope>NUCLEOTIDE SEQUENCE</scope>
    <source>
        <tissue evidence="1">Leaf</tissue>
    </source>
</reference>
<evidence type="ECO:0000313" key="1">
    <source>
        <dbReference type="EMBL" id="MBW99067.1"/>
    </source>
</evidence>
<sequence>MVTAHSATAILVKLRIFSLSHSSTFSEGVRVLGWPFPFFSLSVSSERSNSSAI</sequence>